<comment type="caution">
    <text evidence="2">The sequence shown here is derived from an EMBL/GenBank/DDBJ whole genome shotgun (WGS) entry which is preliminary data.</text>
</comment>
<evidence type="ECO:0000313" key="2">
    <source>
        <dbReference type="EMBL" id="KAF9519000.1"/>
    </source>
</evidence>
<organism evidence="2 3">
    <name type="scientific">Hydnum rufescens UP504</name>
    <dbReference type="NCBI Taxonomy" id="1448309"/>
    <lineage>
        <taxon>Eukaryota</taxon>
        <taxon>Fungi</taxon>
        <taxon>Dikarya</taxon>
        <taxon>Basidiomycota</taxon>
        <taxon>Agaricomycotina</taxon>
        <taxon>Agaricomycetes</taxon>
        <taxon>Cantharellales</taxon>
        <taxon>Hydnaceae</taxon>
        <taxon>Hydnum</taxon>
    </lineage>
</organism>
<feature type="compositionally biased region" description="Basic residues" evidence="1">
    <location>
        <begin position="343"/>
        <end position="357"/>
    </location>
</feature>
<feature type="compositionally biased region" description="Polar residues" evidence="1">
    <location>
        <begin position="149"/>
        <end position="159"/>
    </location>
</feature>
<evidence type="ECO:0000313" key="3">
    <source>
        <dbReference type="Proteomes" id="UP000886523"/>
    </source>
</evidence>
<feature type="compositionally biased region" description="Basic and acidic residues" evidence="1">
    <location>
        <begin position="316"/>
        <end position="328"/>
    </location>
</feature>
<accession>A0A9P6B8P8</accession>
<name>A0A9P6B8P8_9AGAM</name>
<evidence type="ECO:0000256" key="1">
    <source>
        <dbReference type="SAM" id="MobiDB-lite"/>
    </source>
</evidence>
<feature type="compositionally biased region" description="Polar residues" evidence="1">
    <location>
        <begin position="271"/>
        <end position="285"/>
    </location>
</feature>
<feature type="region of interest" description="Disordered" evidence="1">
    <location>
        <begin position="134"/>
        <end position="366"/>
    </location>
</feature>
<keyword evidence="3" id="KW-1185">Reference proteome</keyword>
<sequence length="459" mass="49727">MIPSDRSLPVFTAVDRVERHYALWWECADLLSKDKDGSLLELGPSVSPVPNGDAGDDDPTITGDTLQPVKSPPKASPSTQWRASTGRHDLSGRQLILLKEMLATPDPSAFNQHHSSSGLRFASQPVSTYATASAVTLPSIPPSPVTKAGTDSSLTSDSISPAPKEGKRRFQRVGLIGLNGIRDMLRSLTNKPPLPSPAPTNMPPSSSSLSSASDADAPGEGRKQHRKRRSTDAKGTINSASVKHGNSPYNPLHDRKSPRRPSLASIFRIGQSHSNGVTPASTKSKNGGRKGVELQHAYPNRPGTSSTTEEDEDYSDWDRMDSTSDVEVHIPPLSPGAREATVKGRRQSRRNLRKRPATAHGTTKTASQVSFLLQDSPELKRQVQPSADSYSLLRPILNANHSSTVRSAPNVPLSDFRLALTPENIRPLLEYAREVSARLGECVGELRALHQFRVVDVRS</sequence>
<proteinExistence type="predicted"/>
<gene>
    <name evidence="2" type="ORF">BS47DRAFT_1337554</name>
</gene>
<feature type="compositionally biased region" description="Low complexity" evidence="1">
    <location>
        <begin position="203"/>
        <end position="218"/>
    </location>
</feature>
<protein>
    <submittedName>
        <fullName evidence="2">Uncharacterized protein</fullName>
    </submittedName>
</protein>
<feature type="non-terminal residue" evidence="2">
    <location>
        <position position="1"/>
    </location>
</feature>
<reference evidence="2" key="1">
    <citation type="journal article" date="2020" name="Nat. Commun.">
        <title>Large-scale genome sequencing of mycorrhizal fungi provides insights into the early evolution of symbiotic traits.</title>
        <authorList>
            <person name="Miyauchi S."/>
            <person name="Kiss E."/>
            <person name="Kuo A."/>
            <person name="Drula E."/>
            <person name="Kohler A."/>
            <person name="Sanchez-Garcia M."/>
            <person name="Morin E."/>
            <person name="Andreopoulos B."/>
            <person name="Barry K.W."/>
            <person name="Bonito G."/>
            <person name="Buee M."/>
            <person name="Carver A."/>
            <person name="Chen C."/>
            <person name="Cichocki N."/>
            <person name="Clum A."/>
            <person name="Culley D."/>
            <person name="Crous P.W."/>
            <person name="Fauchery L."/>
            <person name="Girlanda M."/>
            <person name="Hayes R.D."/>
            <person name="Keri Z."/>
            <person name="LaButti K."/>
            <person name="Lipzen A."/>
            <person name="Lombard V."/>
            <person name="Magnuson J."/>
            <person name="Maillard F."/>
            <person name="Murat C."/>
            <person name="Nolan M."/>
            <person name="Ohm R.A."/>
            <person name="Pangilinan J."/>
            <person name="Pereira M.F."/>
            <person name="Perotto S."/>
            <person name="Peter M."/>
            <person name="Pfister S."/>
            <person name="Riley R."/>
            <person name="Sitrit Y."/>
            <person name="Stielow J.B."/>
            <person name="Szollosi G."/>
            <person name="Zifcakova L."/>
            <person name="Stursova M."/>
            <person name="Spatafora J.W."/>
            <person name="Tedersoo L."/>
            <person name="Vaario L.M."/>
            <person name="Yamada A."/>
            <person name="Yan M."/>
            <person name="Wang P."/>
            <person name="Xu J."/>
            <person name="Bruns T."/>
            <person name="Baldrian P."/>
            <person name="Vilgalys R."/>
            <person name="Dunand C."/>
            <person name="Henrissat B."/>
            <person name="Grigoriev I.V."/>
            <person name="Hibbett D."/>
            <person name="Nagy L.G."/>
            <person name="Martin F.M."/>
        </authorList>
    </citation>
    <scope>NUCLEOTIDE SEQUENCE</scope>
    <source>
        <strain evidence="2">UP504</strain>
    </source>
</reference>
<dbReference type="Proteomes" id="UP000886523">
    <property type="component" value="Unassembled WGS sequence"/>
</dbReference>
<dbReference type="OrthoDB" id="2554322at2759"/>
<dbReference type="AlphaFoldDB" id="A0A9P6B8P8"/>
<feature type="compositionally biased region" description="Pro residues" evidence="1">
    <location>
        <begin position="192"/>
        <end position="202"/>
    </location>
</feature>
<feature type="region of interest" description="Disordered" evidence="1">
    <location>
        <begin position="39"/>
        <end position="85"/>
    </location>
</feature>
<dbReference type="EMBL" id="MU128920">
    <property type="protein sequence ID" value="KAF9519000.1"/>
    <property type="molecule type" value="Genomic_DNA"/>
</dbReference>